<gene>
    <name evidence="1" type="ORF">H1D41_00290</name>
</gene>
<dbReference type="Proteomes" id="UP000640583">
    <property type="component" value="Unassembled WGS sequence"/>
</dbReference>
<keyword evidence="2" id="KW-1185">Reference proteome</keyword>
<dbReference type="EMBL" id="JADCKQ010000001">
    <property type="protein sequence ID" value="MBI1492066.1"/>
    <property type="molecule type" value="Genomic_DNA"/>
</dbReference>
<sequence length="404" mass="45180">MEKLGIHYPSWHQNHGAALVSAFRNDEGYYFAETFVPPPAKHVCIAHSVWGRQMFDKAIAEADGRTLLLSGEDLTLLHQSEIDALATELQSGFEIVDVVAYVRNHHDYLHSTVQQLVRMGFSIPKILEMAKAAPADLDSLRVMNPIPEYGSRLQGWVSAFGANNVHIHNYDLLRGSGQDVVKHFFGTHFDASVKSIFSENSKNTSNKSFSASAIYALDSLHQDIPLMREGKPNAKFLFNAQRFYSQLTGPAFLAGKQFEEHCNNGRDRDREDLEELLSRESLDRMYQDPPAWSDYPQMQLPEDVVDTLASVAKVAVGSQAREKFFAALNALTTRPDDDVALGNLHVALFNLNDPVGLRSCASWLVRHEYFSLAHLYLQKAQQVGATAASLSKLKAKVRIHIQTI</sequence>
<organism evidence="1 2">
    <name type="scientific">Halocynthiibacter styelae</name>
    <dbReference type="NCBI Taxonomy" id="2761955"/>
    <lineage>
        <taxon>Bacteria</taxon>
        <taxon>Pseudomonadati</taxon>
        <taxon>Pseudomonadota</taxon>
        <taxon>Alphaproteobacteria</taxon>
        <taxon>Rhodobacterales</taxon>
        <taxon>Paracoccaceae</taxon>
        <taxon>Halocynthiibacter</taxon>
    </lineage>
</organism>
<evidence type="ECO:0000313" key="1">
    <source>
        <dbReference type="EMBL" id="MBI1492066.1"/>
    </source>
</evidence>
<protein>
    <submittedName>
        <fullName evidence="1">Uncharacterized protein</fullName>
    </submittedName>
</protein>
<comment type="caution">
    <text evidence="1">The sequence shown here is derived from an EMBL/GenBank/DDBJ whole genome shotgun (WGS) entry which is preliminary data.</text>
</comment>
<dbReference type="RefSeq" id="WP_228847035.1">
    <property type="nucleotide sequence ID" value="NZ_JADCKQ010000001.1"/>
</dbReference>
<proteinExistence type="predicted"/>
<name>A0A8J7INC5_9RHOB</name>
<accession>A0A8J7INC5</accession>
<dbReference type="AlphaFoldDB" id="A0A8J7INC5"/>
<evidence type="ECO:0000313" key="2">
    <source>
        <dbReference type="Proteomes" id="UP000640583"/>
    </source>
</evidence>
<reference evidence="1" key="1">
    <citation type="submission" date="2020-10" db="EMBL/GenBank/DDBJ databases">
        <title>Paenihalocynthiibacter styelae gen. nov., sp. nov., isolated from stalked sea squirt Styela clava.</title>
        <authorList>
            <person name="Kim Y.-O."/>
            <person name="Yoon J.-H."/>
        </authorList>
    </citation>
    <scope>NUCLEOTIDE SEQUENCE</scope>
    <source>
        <strain evidence="1">MYP1-1</strain>
    </source>
</reference>